<proteinExistence type="predicted"/>
<sequence length="95" mass="10503">MEARLTVSFSASVFFRYEVKIGDNACRERKPTLLPCARSSPASETFAATLCVELLEDGNLQGYERLKPGRSSNEIHAITVVKAYSLISTSLYLGR</sequence>
<dbReference type="EMBL" id="JAQQEZ010000026">
    <property type="protein sequence ID" value="MFM0005125.1"/>
    <property type="molecule type" value="Genomic_DNA"/>
</dbReference>
<reference evidence="1 2" key="1">
    <citation type="journal article" date="2024" name="Chem. Sci.">
        <title>Discovery of megapolipeptins by genome mining of a Burkholderiales bacteria collection.</title>
        <authorList>
            <person name="Paulo B.S."/>
            <person name="Recchia M.J.J."/>
            <person name="Lee S."/>
            <person name="Fergusson C.H."/>
            <person name="Romanowski S.B."/>
            <person name="Hernandez A."/>
            <person name="Krull N."/>
            <person name="Liu D.Y."/>
            <person name="Cavanagh H."/>
            <person name="Bos A."/>
            <person name="Gray C.A."/>
            <person name="Murphy B.T."/>
            <person name="Linington R.G."/>
            <person name="Eustaquio A.S."/>
        </authorList>
    </citation>
    <scope>NUCLEOTIDE SEQUENCE [LARGE SCALE GENOMIC DNA]</scope>
    <source>
        <strain evidence="1 2">RL17-350-BIC-A</strain>
    </source>
</reference>
<gene>
    <name evidence="1" type="ORF">PQR57_29460</name>
</gene>
<accession>A0ABW9AXA0</accession>
<keyword evidence="2" id="KW-1185">Reference proteome</keyword>
<protein>
    <submittedName>
        <fullName evidence="1">Uncharacterized protein</fullName>
    </submittedName>
</protein>
<evidence type="ECO:0000313" key="2">
    <source>
        <dbReference type="Proteomes" id="UP001629230"/>
    </source>
</evidence>
<dbReference type="RefSeq" id="WP_408179893.1">
    <property type="nucleotide sequence ID" value="NZ_JAQQEZ010000026.1"/>
</dbReference>
<comment type="caution">
    <text evidence="1">The sequence shown here is derived from an EMBL/GenBank/DDBJ whole genome shotgun (WGS) entry which is preliminary data.</text>
</comment>
<organism evidence="1 2">
    <name type="scientific">Paraburkholderia dipogonis</name>
    <dbReference type="NCBI Taxonomy" id="1211383"/>
    <lineage>
        <taxon>Bacteria</taxon>
        <taxon>Pseudomonadati</taxon>
        <taxon>Pseudomonadota</taxon>
        <taxon>Betaproteobacteria</taxon>
        <taxon>Burkholderiales</taxon>
        <taxon>Burkholderiaceae</taxon>
        <taxon>Paraburkholderia</taxon>
    </lineage>
</organism>
<evidence type="ECO:0000313" key="1">
    <source>
        <dbReference type="EMBL" id="MFM0005125.1"/>
    </source>
</evidence>
<dbReference type="Proteomes" id="UP001629230">
    <property type="component" value="Unassembled WGS sequence"/>
</dbReference>
<name>A0ABW9AXA0_9BURK</name>